<sequence length="29" mass="3184">MPPEYEFDLSLIEKGFAEGAKALILCNPS</sequence>
<feature type="non-terminal residue" evidence="1">
    <location>
        <position position="29"/>
    </location>
</feature>
<name>K1RHK0_9ZZZZ</name>
<organism evidence="1">
    <name type="scientific">human gut metagenome</name>
    <dbReference type="NCBI Taxonomy" id="408170"/>
    <lineage>
        <taxon>unclassified sequences</taxon>
        <taxon>metagenomes</taxon>
        <taxon>organismal metagenomes</taxon>
    </lineage>
</organism>
<proteinExistence type="predicted"/>
<protein>
    <submittedName>
        <fullName evidence="1">Uncharacterized protein</fullName>
    </submittedName>
</protein>
<accession>K1RHK0</accession>
<evidence type="ECO:0000313" key="1">
    <source>
        <dbReference type="EMBL" id="EKC43259.1"/>
    </source>
</evidence>
<dbReference type="AlphaFoldDB" id="K1RHK0"/>
<reference evidence="1" key="1">
    <citation type="journal article" date="2013" name="Environ. Microbiol.">
        <title>Microbiota from the distal guts of lean and obese adolescents exhibit partial functional redundancy besides clear differences in community structure.</title>
        <authorList>
            <person name="Ferrer M."/>
            <person name="Ruiz A."/>
            <person name="Lanza F."/>
            <person name="Haange S.B."/>
            <person name="Oberbach A."/>
            <person name="Till H."/>
            <person name="Bargiela R."/>
            <person name="Campoy C."/>
            <person name="Segura M.T."/>
            <person name="Richter M."/>
            <person name="von Bergen M."/>
            <person name="Seifert J."/>
            <person name="Suarez A."/>
        </authorList>
    </citation>
    <scope>NUCLEOTIDE SEQUENCE</scope>
</reference>
<comment type="caution">
    <text evidence="1">The sequence shown here is derived from an EMBL/GenBank/DDBJ whole genome shotgun (WGS) entry which is preliminary data.</text>
</comment>
<gene>
    <name evidence="1" type="ORF">OBE_18098</name>
</gene>
<dbReference type="EMBL" id="AJWZ01012073">
    <property type="protein sequence ID" value="EKC43259.1"/>
    <property type="molecule type" value="Genomic_DNA"/>
</dbReference>